<dbReference type="InterPro" id="IPR018046">
    <property type="entry name" value="Pili_assmbl_chaperone_CS"/>
</dbReference>
<evidence type="ECO:0000256" key="1">
    <source>
        <dbReference type="ARBA" id="ARBA00004418"/>
    </source>
</evidence>
<comment type="subcellular location">
    <subcellularLocation>
        <location evidence="1 7">Periplasm</location>
    </subcellularLocation>
</comment>
<evidence type="ECO:0000256" key="6">
    <source>
        <dbReference type="ARBA" id="ARBA00023319"/>
    </source>
</evidence>
<dbReference type="GO" id="GO:0071555">
    <property type="term" value="P:cell wall organization"/>
    <property type="evidence" value="ECO:0007669"/>
    <property type="project" value="InterPro"/>
</dbReference>
<feature type="transmembrane region" description="Helical" evidence="8">
    <location>
        <begin position="12"/>
        <end position="30"/>
    </location>
</feature>
<dbReference type="InterPro" id="IPR013783">
    <property type="entry name" value="Ig-like_fold"/>
</dbReference>
<sequence precursor="true">MKNLFFSAYKKVFSYITSIVIFMVSLPYAYSQDVVVNTTKHLFTVKIGTTRVIYPSSSTKGVSVSVANPQDYPILVQTQVKDEDKTSPAPFIVTPPLFRLDAGLQGRVRIIRTGGKFPEDRETLQWLCLTGIPPKNGDAWGNTQNNPKNSSPTMDIQMSISTCIKLLFRPDKVKGDPTDSADSLTWRYKGNYLEVNNPTPFYMNFYSLRIGDEKINLSDLGSKDEIKNGSYVPPFSSRDFIIPVKNKGKATEVFWQVINDNGGVSREFKSTVQ</sequence>
<evidence type="ECO:0000256" key="3">
    <source>
        <dbReference type="ARBA" id="ARBA00022729"/>
    </source>
</evidence>
<feature type="domain" description="Pili assembly chaperone N-terminal" evidence="9">
    <location>
        <begin position="45"/>
        <end position="173"/>
    </location>
</feature>
<feature type="domain" description="Pili assembly chaperone C-terminal" evidence="10">
    <location>
        <begin position="195"/>
        <end position="265"/>
    </location>
</feature>
<dbReference type="SUPFAM" id="SSF49354">
    <property type="entry name" value="PapD-like"/>
    <property type="match status" value="1"/>
</dbReference>
<gene>
    <name evidence="11" type="ordered locus">YPA_1021</name>
</gene>
<dbReference type="Proteomes" id="UP000001971">
    <property type="component" value="Chromosome"/>
</dbReference>
<evidence type="ECO:0000313" key="11">
    <source>
        <dbReference type="EMBL" id="ABG12988.1"/>
    </source>
</evidence>
<evidence type="ECO:0000256" key="8">
    <source>
        <dbReference type="SAM" id="Phobius"/>
    </source>
</evidence>
<dbReference type="GO" id="GO:0030288">
    <property type="term" value="C:outer membrane-bounded periplasmic space"/>
    <property type="evidence" value="ECO:0007669"/>
    <property type="project" value="InterPro"/>
</dbReference>
<dbReference type="SMR" id="A0A0H2Y6K0"/>
<dbReference type="InterPro" id="IPR050643">
    <property type="entry name" value="Periplasmic_pilus_chap"/>
</dbReference>
<name>A0A0H2Y6K0_YERPA</name>
<dbReference type="InterPro" id="IPR008962">
    <property type="entry name" value="PapD-like_sf"/>
</dbReference>
<proteinExistence type="inferred from homology"/>
<keyword evidence="8" id="KW-0812">Transmembrane</keyword>
<keyword evidence="6" id="KW-0393">Immunoglobulin domain</keyword>
<keyword evidence="5 7" id="KW-0143">Chaperone</keyword>
<accession>A0A0H2Y6K0</accession>
<dbReference type="InterPro" id="IPR016148">
    <property type="entry name" value="Pili_assmbl_chaperone_C"/>
</dbReference>
<dbReference type="GeneID" id="57977436"/>
<evidence type="ECO:0000313" key="12">
    <source>
        <dbReference type="Proteomes" id="UP000001971"/>
    </source>
</evidence>
<keyword evidence="8" id="KW-0472">Membrane</keyword>
<dbReference type="Pfam" id="PF02753">
    <property type="entry name" value="PapD_C"/>
    <property type="match status" value="1"/>
</dbReference>
<dbReference type="SUPFAM" id="SSF49584">
    <property type="entry name" value="Periplasmic chaperone C-domain"/>
    <property type="match status" value="1"/>
</dbReference>
<dbReference type="Pfam" id="PF00345">
    <property type="entry name" value="PapD_N"/>
    <property type="match status" value="1"/>
</dbReference>
<dbReference type="Gene3D" id="2.60.40.10">
    <property type="entry name" value="Immunoglobulins"/>
    <property type="match status" value="2"/>
</dbReference>
<dbReference type="PANTHER" id="PTHR30251">
    <property type="entry name" value="PILUS ASSEMBLY CHAPERONE"/>
    <property type="match status" value="1"/>
</dbReference>
<evidence type="ECO:0000259" key="9">
    <source>
        <dbReference type="Pfam" id="PF00345"/>
    </source>
</evidence>
<evidence type="ECO:0000256" key="2">
    <source>
        <dbReference type="ARBA" id="ARBA00007399"/>
    </source>
</evidence>
<dbReference type="AlphaFoldDB" id="A0A0H2Y6K0"/>
<dbReference type="RefSeq" id="WP_002208793.1">
    <property type="nucleotide sequence ID" value="NC_008150.1"/>
</dbReference>
<comment type="similarity">
    <text evidence="2 7">Belongs to the periplasmic pilus chaperone family.</text>
</comment>
<evidence type="ECO:0000256" key="7">
    <source>
        <dbReference type="RuleBase" id="RU003918"/>
    </source>
</evidence>
<dbReference type="KEGG" id="ypa:YPA_1021"/>
<evidence type="ECO:0000256" key="5">
    <source>
        <dbReference type="ARBA" id="ARBA00023186"/>
    </source>
</evidence>
<protein>
    <submittedName>
        <fullName evidence="11">Chaperone protein PsaB</fullName>
    </submittedName>
</protein>
<keyword evidence="8" id="KW-1133">Transmembrane helix</keyword>
<reference evidence="11 12" key="1">
    <citation type="journal article" date="2006" name="J. Bacteriol.">
        <title>Complete genome sequence of Yersinia pestis strains Antiqua and Nepal516: evidence of gene reduction in an emerging pathogen.</title>
        <authorList>
            <person name="Chain P.S."/>
            <person name="Hu P."/>
            <person name="Malfatti S.A."/>
            <person name="Radnedge L."/>
            <person name="Larimer F."/>
            <person name="Vergez L.M."/>
            <person name="Worsham P."/>
            <person name="Chu M.C."/>
            <person name="Andersen G.L."/>
        </authorList>
    </citation>
    <scope>NUCLEOTIDE SEQUENCE [LARGE SCALE GENOMIC DNA]</scope>
    <source>
        <strain evidence="11 12">Antiqua</strain>
    </source>
</reference>
<organism evidence="11 12">
    <name type="scientific">Yersinia pestis bv. Antiqua (strain Antiqua)</name>
    <dbReference type="NCBI Taxonomy" id="360102"/>
    <lineage>
        <taxon>Bacteria</taxon>
        <taxon>Pseudomonadati</taxon>
        <taxon>Pseudomonadota</taxon>
        <taxon>Gammaproteobacteria</taxon>
        <taxon>Enterobacterales</taxon>
        <taxon>Yersiniaceae</taxon>
        <taxon>Yersinia</taxon>
    </lineage>
</organism>
<dbReference type="InterPro" id="IPR001829">
    <property type="entry name" value="Pili_assmbl_chaperone_bac"/>
</dbReference>
<dbReference type="PANTHER" id="PTHR30251:SF9">
    <property type="entry name" value="CHAPERONE PROTEIN CAF1M"/>
    <property type="match status" value="1"/>
</dbReference>
<keyword evidence="4" id="KW-0574">Periplasm</keyword>
<keyword evidence="3" id="KW-0732">Signal</keyword>
<dbReference type="PROSITE" id="PS00635">
    <property type="entry name" value="PILI_CHAPERONE"/>
    <property type="match status" value="1"/>
</dbReference>
<dbReference type="InterPro" id="IPR016147">
    <property type="entry name" value="Pili_assmbl_chaperone_N"/>
</dbReference>
<evidence type="ECO:0000256" key="4">
    <source>
        <dbReference type="ARBA" id="ARBA00022764"/>
    </source>
</evidence>
<evidence type="ECO:0000259" key="10">
    <source>
        <dbReference type="Pfam" id="PF02753"/>
    </source>
</evidence>
<dbReference type="EMBL" id="CP000308">
    <property type="protein sequence ID" value="ABG12988.1"/>
    <property type="molecule type" value="Genomic_DNA"/>
</dbReference>
<dbReference type="InterPro" id="IPR036316">
    <property type="entry name" value="Pili_assmbl_chap_C_dom_sf"/>
</dbReference>
<dbReference type="PRINTS" id="PR00969">
    <property type="entry name" value="CHAPERONPILI"/>
</dbReference>